<feature type="region of interest" description="Disordered" evidence="1">
    <location>
        <begin position="199"/>
        <end position="224"/>
    </location>
</feature>
<sequence length="224" mass="25720">MKTYTLDDVAVLIDRVNKYNDDIINFRTEENAADNLQIEKVEKALGLKFTSSYKSFWKKLWRRGKMKKILKLLSSMALLSTAGCQLGNPPPSTLVLWEKPRADRAVIEQSLLKCGWKPVYASSSDMNSYASEFASVYECMKKAGFRYKLQDSKGIYFTQPPKSASFLTDLIIAGYQQFMDNDTFGLSNTSKKERAMITHFENERKRQQTKKSLQKRSSKHPTHS</sequence>
<organism evidence="2 3">
    <name type="scientific">Bartonella grahamii</name>
    <dbReference type="NCBI Taxonomy" id="33045"/>
    <lineage>
        <taxon>Bacteria</taxon>
        <taxon>Pseudomonadati</taxon>
        <taxon>Pseudomonadota</taxon>
        <taxon>Alphaproteobacteria</taxon>
        <taxon>Hyphomicrobiales</taxon>
        <taxon>Bartonellaceae</taxon>
        <taxon>Bartonella</taxon>
    </lineage>
</organism>
<reference evidence="2 3" key="1">
    <citation type="submission" date="2018-06" db="EMBL/GenBank/DDBJ databases">
        <authorList>
            <consortium name="Pathogen Informatics"/>
            <person name="Doyle S."/>
        </authorList>
    </citation>
    <scope>NUCLEOTIDE SEQUENCE [LARGE SCALE GENOMIC DNA]</scope>
    <source>
        <strain evidence="2 3">NCTC12860</strain>
    </source>
</reference>
<evidence type="ECO:0000313" key="2">
    <source>
        <dbReference type="EMBL" id="SSZ40137.1"/>
    </source>
</evidence>
<dbReference type="InterPro" id="IPR037883">
    <property type="entry name" value="Knr4/Smi1-like_sf"/>
</dbReference>
<accession>A0A336ND95</accession>
<evidence type="ECO:0000313" key="3">
    <source>
        <dbReference type="Proteomes" id="UP000253846"/>
    </source>
</evidence>
<dbReference type="SUPFAM" id="SSF160631">
    <property type="entry name" value="SMI1/KNR4-like"/>
    <property type="match status" value="1"/>
</dbReference>
<dbReference type="OMA" id="QQFMDND"/>
<gene>
    <name evidence="2" type="ORF">NCTC12860_01283</name>
</gene>
<name>A0A336ND95_BARGR</name>
<proteinExistence type="predicted"/>
<feature type="compositionally biased region" description="Basic residues" evidence="1">
    <location>
        <begin position="207"/>
        <end position="224"/>
    </location>
</feature>
<protein>
    <submittedName>
        <fullName evidence="2">Uncharacterized protein</fullName>
    </submittedName>
</protein>
<evidence type="ECO:0000256" key="1">
    <source>
        <dbReference type="SAM" id="MobiDB-lite"/>
    </source>
</evidence>
<dbReference type="Proteomes" id="UP000253846">
    <property type="component" value="Unassembled WGS sequence"/>
</dbReference>
<dbReference type="AlphaFoldDB" id="A0A336ND95"/>
<dbReference type="EMBL" id="UFTD01000002">
    <property type="protein sequence ID" value="SSZ40137.1"/>
    <property type="molecule type" value="Genomic_DNA"/>
</dbReference>